<dbReference type="InterPro" id="IPR000086">
    <property type="entry name" value="NUDIX_hydrolase_dom"/>
</dbReference>
<accession>A0A916X0V7</accession>
<dbReference type="Proteomes" id="UP000636793">
    <property type="component" value="Unassembled WGS sequence"/>
</dbReference>
<dbReference type="InterPro" id="IPR015797">
    <property type="entry name" value="NUDIX_hydrolase-like_dom_sf"/>
</dbReference>
<dbReference type="PANTHER" id="PTHR43736:SF1">
    <property type="entry name" value="DIHYDRONEOPTERIN TRIPHOSPHATE DIPHOSPHATASE"/>
    <property type="match status" value="1"/>
</dbReference>
<protein>
    <submittedName>
        <fullName evidence="3">NUDIX hydrolase</fullName>
    </submittedName>
</protein>
<proteinExistence type="inferred from homology"/>
<dbReference type="Pfam" id="PF00293">
    <property type="entry name" value="NUDIX"/>
    <property type="match status" value="1"/>
</dbReference>
<name>A0A916X0V7_9MICO</name>
<evidence type="ECO:0000313" key="3">
    <source>
        <dbReference type="EMBL" id="GGB44802.1"/>
    </source>
</evidence>
<dbReference type="PROSITE" id="PS51462">
    <property type="entry name" value="NUDIX"/>
    <property type="match status" value="1"/>
</dbReference>
<evidence type="ECO:0000256" key="1">
    <source>
        <dbReference type="ARBA" id="ARBA00005582"/>
    </source>
</evidence>
<keyword evidence="4" id="KW-1185">Reference proteome</keyword>
<dbReference type="GO" id="GO:0016787">
    <property type="term" value="F:hydrolase activity"/>
    <property type="evidence" value="ECO:0007669"/>
    <property type="project" value="UniProtKB-KW"/>
</dbReference>
<dbReference type="EMBL" id="BMHI01000007">
    <property type="protein sequence ID" value="GGB44802.1"/>
    <property type="molecule type" value="Genomic_DNA"/>
</dbReference>
<organism evidence="3 4">
    <name type="scientific">Flexivirga endophytica</name>
    <dbReference type="NCBI Taxonomy" id="1849103"/>
    <lineage>
        <taxon>Bacteria</taxon>
        <taxon>Bacillati</taxon>
        <taxon>Actinomycetota</taxon>
        <taxon>Actinomycetes</taxon>
        <taxon>Micrococcales</taxon>
        <taxon>Dermacoccaceae</taxon>
        <taxon>Flexivirga</taxon>
    </lineage>
</organism>
<dbReference type="AlphaFoldDB" id="A0A916X0V7"/>
<evidence type="ECO:0000259" key="2">
    <source>
        <dbReference type="PROSITE" id="PS51462"/>
    </source>
</evidence>
<keyword evidence="3" id="KW-0378">Hydrolase</keyword>
<dbReference type="Gene3D" id="3.90.79.10">
    <property type="entry name" value="Nucleoside Triphosphate Pyrophosphohydrolase"/>
    <property type="match status" value="1"/>
</dbReference>
<gene>
    <name evidence="3" type="ORF">GCM10011492_39850</name>
</gene>
<dbReference type="CDD" id="cd03674">
    <property type="entry name" value="NUDIX_Hydrolase"/>
    <property type="match status" value="1"/>
</dbReference>
<sequence>MTASDLNIPDRKVLRNNAFEVLRAAAPGAVRDAFEAHLAAYDDALWRDGPPEHFTASAVVFSADGSQVLLVLHKKARLWLQPGGHFEDGDRSVAGAALREATEESGIDGLTPVPGALFLHRHDLVAAFGRCTAHWDLRVAAVAPQDARVTVSDESDDVRWWPVDALPEPTDPDLADCIEQLRARLLSA</sequence>
<dbReference type="PANTHER" id="PTHR43736">
    <property type="entry name" value="ADP-RIBOSE PYROPHOSPHATASE"/>
    <property type="match status" value="1"/>
</dbReference>
<comment type="similarity">
    <text evidence="1">Belongs to the Nudix hydrolase family.</text>
</comment>
<dbReference type="RefSeq" id="WP_188838832.1">
    <property type="nucleotide sequence ID" value="NZ_BMHI01000007.1"/>
</dbReference>
<evidence type="ECO:0000313" key="4">
    <source>
        <dbReference type="Proteomes" id="UP000636793"/>
    </source>
</evidence>
<reference evidence="3" key="2">
    <citation type="submission" date="2020-09" db="EMBL/GenBank/DDBJ databases">
        <authorList>
            <person name="Sun Q."/>
            <person name="Zhou Y."/>
        </authorList>
    </citation>
    <scope>NUCLEOTIDE SEQUENCE</scope>
    <source>
        <strain evidence="3">CGMCC 1.15085</strain>
    </source>
</reference>
<comment type="caution">
    <text evidence="3">The sequence shown here is derived from an EMBL/GenBank/DDBJ whole genome shotgun (WGS) entry which is preliminary data.</text>
</comment>
<reference evidence="3" key="1">
    <citation type="journal article" date="2014" name="Int. J. Syst. Evol. Microbiol.">
        <title>Complete genome sequence of Corynebacterium casei LMG S-19264T (=DSM 44701T), isolated from a smear-ripened cheese.</title>
        <authorList>
            <consortium name="US DOE Joint Genome Institute (JGI-PGF)"/>
            <person name="Walter F."/>
            <person name="Albersmeier A."/>
            <person name="Kalinowski J."/>
            <person name="Ruckert C."/>
        </authorList>
    </citation>
    <scope>NUCLEOTIDE SEQUENCE</scope>
    <source>
        <strain evidence="3">CGMCC 1.15085</strain>
    </source>
</reference>
<feature type="domain" description="Nudix hydrolase" evidence="2">
    <location>
        <begin position="51"/>
        <end position="185"/>
    </location>
</feature>
<dbReference type="SUPFAM" id="SSF55811">
    <property type="entry name" value="Nudix"/>
    <property type="match status" value="1"/>
</dbReference>